<comment type="caution">
    <text evidence="9">The sequence shown here is derived from an EMBL/GenBank/DDBJ whole genome shotgun (WGS) entry which is preliminary data.</text>
</comment>
<evidence type="ECO:0000256" key="2">
    <source>
        <dbReference type="ARBA" id="ARBA00022793"/>
    </source>
</evidence>
<evidence type="ECO:0000256" key="5">
    <source>
        <dbReference type="ARBA" id="ARBA00023145"/>
    </source>
</evidence>
<proteinExistence type="predicted"/>
<keyword evidence="4" id="KW-0620">Polyamine biosynthesis</keyword>
<dbReference type="GO" id="GO:0005829">
    <property type="term" value="C:cytosol"/>
    <property type="evidence" value="ECO:0007669"/>
    <property type="project" value="TreeGrafter"/>
</dbReference>
<keyword evidence="3" id="KW-0068">Autocatalytic cleavage</keyword>
<dbReference type="AlphaFoldDB" id="A0A0F9T7H6"/>
<dbReference type="PANTHER" id="PTHR33866">
    <property type="entry name" value="S-ADENOSYLMETHIONINE DECARBOXYLASE PROENZYME"/>
    <property type="match status" value="1"/>
</dbReference>
<keyword evidence="6" id="KW-0456">Lyase</keyword>
<comment type="cofactor">
    <cofactor evidence="1">
        <name>pyruvate</name>
        <dbReference type="ChEBI" id="CHEBI:15361"/>
    </cofactor>
</comment>
<dbReference type="PANTHER" id="PTHR33866:SF2">
    <property type="entry name" value="S-ADENOSYLMETHIONINE DECARBOXYLASE PROENZYME"/>
    <property type="match status" value="1"/>
</dbReference>
<dbReference type="Pfam" id="PF02675">
    <property type="entry name" value="AdoMet_dc"/>
    <property type="match status" value="1"/>
</dbReference>
<dbReference type="Gene3D" id="3.60.90.10">
    <property type="entry name" value="S-adenosylmethionine decarboxylase"/>
    <property type="match status" value="1"/>
</dbReference>
<reference evidence="9" key="1">
    <citation type="journal article" date="2015" name="Nature">
        <title>Complex archaea that bridge the gap between prokaryotes and eukaryotes.</title>
        <authorList>
            <person name="Spang A."/>
            <person name="Saw J.H."/>
            <person name="Jorgensen S.L."/>
            <person name="Zaremba-Niedzwiedzka K."/>
            <person name="Martijn J."/>
            <person name="Lind A.E."/>
            <person name="van Eijk R."/>
            <person name="Schleper C."/>
            <person name="Guy L."/>
            <person name="Ettema T.J."/>
        </authorList>
    </citation>
    <scope>NUCLEOTIDE SEQUENCE</scope>
</reference>
<evidence type="ECO:0000256" key="8">
    <source>
        <dbReference type="ARBA" id="ARBA00023317"/>
    </source>
</evidence>
<evidence type="ECO:0000256" key="1">
    <source>
        <dbReference type="ARBA" id="ARBA00001928"/>
    </source>
</evidence>
<evidence type="ECO:0000256" key="7">
    <source>
        <dbReference type="ARBA" id="ARBA00023270"/>
    </source>
</evidence>
<sequence length="119" mass="13499">MDKWGKHLIIDARGCDVDRATDKEYIKLWVKTLVKAINMKAYGDPQVVHFADHSIKLAGYTVIQLIETSCITAHFCDKTGDAYIDIFSCQDFDVDVAKGVVQTFFNPEYMKSICLDRDA</sequence>
<dbReference type="GO" id="GO:0008295">
    <property type="term" value="P:spermidine biosynthetic process"/>
    <property type="evidence" value="ECO:0007669"/>
    <property type="project" value="InterPro"/>
</dbReference>
<evidence type="ECO:0000256" key="4">
    <source>
        <dbReference type="ARBA" id="ARBA00023115"/>
    </source>
</evidence>
<accession>A0A0F9T7H6</accession>
<keyword evidence="8" id="KW-0670">Pyruvate</keyword>
<evidence type="ECO:0000256" key="3">
    <source>
        <dbReference type="ARBA" id="ARBA00022813"/>
    </source>
</evidence>
<protein>
    <recommendedName>
        <fullName evidence="10">S-adenosylmethionine decarboxylase proenzyme</fullName>
    </recommendedName>
</protein>
<dbReference type="InterPro" id="IPR003826">
    <property type="entry name" value="AdoMetDC_fam_prok"/>
</dbReference>
<dbReference type="EMBL" id="LAZR01001894">
    <property type="protein sequence ID" value="KKN37448.1"/>
    <property type="molecule type" value="Genomic_DNA"/>
</dbReference>
<gene>
    <name evidence="9" type="ORF">LCGC14_0763510</name>
</gene>
<keyword evidence="5" id="KW-0865">Zymogen</keyword>
<keyword evidence="2" id="KW-0210">Decarboxylase</keyword>
<organism evidence="9">
    <name type="scientific">marine sediment metagenome</name>
    <dbReference type="NCBI Taxonomy" id="412755"/>
    <lineage>
        <taxon>unclassified sequences</taxon>
        <taxon>metagenomes</taxon>
        <taxon>ecological metagenomes</taxon>
    </lineage>
</organism>
<evidence type="ECO:0000256" key="6">
    <source>
        <dbReference type="ARBA" id="ARBA00023239"/>
    </source>
</evidence>
<evidence type="ECO:0000313" key="9">
    <source>
        <dbReference type="EMBL" id="KKN37448.1"/>
    </source>
</evidence>
<dbReference type="GO" id="GO:0004014">
    <property type="term" value="F:adenosylmethionine decarboxylase activity"/>
    <property type="evidence" value="ECO:0007669"/>
    <property type="project" value="InterPro"/>
</dbReference>
<evidence type="ECO:0008006" key="10">
    <source>
        <dbReference type="Google" id="ProtNLM"/>
    </source>
</evidence>
<dbReference type="SUPFAM" id="SSF56276">
    <property type="entry name" value="S-adenosylmethionine decarboxylase"/>
    <property type="match status" value="1"/>
</dbReference>
<name>A0A0F9T7H6_9ZZZZ</name>
<dbReference type="InterPro" id="IPR016067">
    <property type="entry name" value="S-AdoMet_deCO2ase_core"/>
</dbReference>
<keyword evidence="7" id="KW-0704">Schiff base</keyword>